<organism evidence="1">
    <name type="scientific">Salmonella enterica</name>
    <name type="common">Salmonella choleraesuis</name>
    <dbReference type="NCBI Taxonomy" id="28901"/>
    <lineage>
        <taxon>Bacteria</taxon>
        <taxon>Pseudomonadati</taxon>
        <taxon>Pseudomonadota</taxon>
        <taxon>Gammaproteobacteria</taxon>
        <taxon>Enterobacterales</taxon>
        <taxon>Enterobacteriaceae</taxon>
        <taxon>Salmonella</taxon>
    </lineage>
</organism>
<accession>A0A5U3I958</accession>
<sequence length="122" mass="12320">MIITGKMLSFGTSGTGNGGGLTTVKTDGTTITGDGNTTPLSLGPGEKNSIGAYVMAYCATNGAGKDAYGDAVPGSMLQPAGINQASNQSRAPINPSYLPGTWRLCAEAWVTGASVSLYQRIA</sequence>
<dbReference type="Proteomes" id="UP000839610">
    <property type="component" value="Unassembled WGS sequence"/>
</dbReference>
<dbReference type="RefSeq" id="WP_430724408.1">
    <property type="nucleotide sequence ID" value="NZ_JBNQQI010000026.1"/>
</dbReference>
<evidence type="ECO:0000313" key="1">
    <source>
        <dbReference type="EMBL" id="EBP4581663.1"/>
    </source>
</evidence>
<dbReference type="AlphaFoldDB" id="A0A5U3I958"/>
<proteinExistence type="predicted"/>
<name>A0A5U3I958_SALER</name>
<evidence type="ECO:0008006" key="2">
    <source>
        <dbReference type="Google" id="ProtNLM"/>
    </source>
</evidence>
<gene>
    <name evidence="1" type="ORF">VH79_00170</name>
</gene>
<dbReference type="EMBL" id="AAGLUV010000001">
    <property type="protein sequence ID" value="EBP4581663.1"/>
    <property type="molecule type" value="Genomic_DNA"/>
</dbReference>
<protein>
    <recommendedName>
        <fullName evidence="2">Phage tail protein</fullName>
    </recommendedName>
</protein>
<comment type="caution">
    <text evidence="1">The sequence shown here is derived from an EMBL/GenBank/DDBJ whole genome shotgun (WGS) entry which is preliminary data.</text>
</comment>
<reference evidence="1" key="1">
    <citation type="submission" date="2018-07" db="EMBL/GenBank/DDBJ databases">
        <authorList>
            <consortium name="GenomeTrakr network: Whole genome sequencing for foodborne pathogen traceback"/>
        </authorList>
    </citation>
    <scope>NUCLEOTIDE SEQUENCE [LARGE SCALE GENOMIC DNA]</scope>
    <source>
        <strain evidence="1">FDA00008842</strain>
    </source>
</reference>